<dbReference type="OrthoDB" id="1323375at2"/>
<dbReference type="Proteomes" id="UP000256629">
    <property type="component" value="Unassembled WGS sequence"/>
</dbReference>
<dbReference type="RefSeq" id="WP_116525150.1">
    <property type="nucleotide sequence ID" value="NZ_QRDX01000010.1"/>
</dbReference>
<protein>
    <submittedName>
        <fullName evidence="1">Uncharacterized protein</fullName>
    </submittedName>
</protein>
<comment type="caution">
    <text evidence="1">The sequence shown here is derived from an EMBL/GenBank/DDBJ whole genome shotgun (WGS) entry which is preliminary data.</text>
</comment>
<dbReference type="AlphaFoldDB" id="A0A3D9H5G9"/>
<name>A0A3D9H5G9_9FLAO</name>
<proteinExistence type="predicted"/>
<dbReference type="InterPro" id="IPR011250">
    <property type="entry name" value="OMP/PagP_B-barrel"/>
</dbReference>
<accession>A0A3D9H5G9</accession>
<evidence type="ECO:0000313" key="2">
    <source>
        <dbReference type="Proteomes" id="UP000256629"/>
    </source>
</evidence>
<reference evidence="1 2" key="1">
    <citation type="submission" date="2018-07" db="EMBL/GenBank/DDBJ databases">
        <title>Genomic Encyclopedia of Type Strains, Phase III (KMG-III): the genomes of soil and plant-associated and newly described type strains.</title>
        <authorList>
            <person name="Whitman W."/>
        </authorList>
    </citation>
    <scope>NUCLEOTIDE SEQUENCE [LARGE SCALE GENOMIC DNA]</scope>
    <source>
        <strain evidence="1 2">CECT 8487</strain>
    </source>
</reference>
<organism evidence="1 2">
    <name type="scientific">Seonamhaeicola aphaedonensis</name>
    <dbReference type="NCBI Taxonomy" id="1461338"/>
    <lineage>
        <taxon>Bacteria</taxon>
        <taxon>Pseudomonadati</taxon>
        <taxon>Bacteroidota</taxon>
        <taxon>Flavobacteriia</taxon>
        <taxon>Flavobacteriales</taxon>
        <taxon>Flavobacteriaceae</taxon>
    </lineage>
</organism>
<sequence>MQQKLGLILLLIFNFSIGFSQSKIEKSESSLKKQNSKASNSTKIGHNLSNNNDTFGEMLLIETFGRLAIDVIAYSVYGILVEMPFERDSPSSSAILTKRPYSNSNRGNYSYDLNDYSAVARTTVLSKYIFENTQLDGHHLNVDIRFYNRLALELDYLQLWENNPNFGYETLAIYTALIKYHRIRTRQFDGWWGLGASYVDGNVDDFGFSLGFGAEIFLGKPISIETNYNQTFINNSSISKFNVLLNYYMRQFKLNGGYQFLKIGDQRFKTPTIGLGISF</sequence>
<dbReference type="EMBL" id="QRDX01000010">
    <property type="protein sequence ID" value="RED44763.1"/>
    <property type="molecule type" value="Genomic_DNA"/>
</dbReference>
<gene>
    <name evidence="1" type="ORF">DFQ02_11066</name>
</gene>
<keyword evidence="2" id="KW-1185">Reference proteome</keyword>
<dbReference type="SUPFAM" id="SSF56925">
    <property type="entry name" value="OMPA-like"/>
    <property type="match status" value="1"/>
</dbReference>
<evidence type="ECO:0000313" key="1">
    <source>
        <dbReference type="EMBL" id="RED44763.1"/>
    </source>
</evidence>